<gene>
    <name evidence="2" type="ORF">LCGC14_0303910</name>
</gene>
<name>A0A0F9WB46_9ZZZZ</name>
<dbReference type="InterPro" id="IPR016181">
    <property type="entry name" value="Acyl_CoA_acyltransferase"/>
</dbReference>
<dbReference type="PROSITE" id="PS51186">
    <property type="entry name" value="GNAT"/>
    <property type="match status" value="1"/>
</dbReference>
<dbReference type="InterPro" id="IPR000182">
    <property type="entry name" value="GNAT_dom"/>
</dbReference>
<proteinExistence type="predicted"/>
<feature type="domain" description="N-acetyltransferase" evidence="1">
    <location>
        <begin position="7"/>
        <end position="161"/>
    </location>
</feature>
<accession>A0A0F9WB46</accession>
<dbReference type="EMBL" id="LAZR01000192">
    <property type="protein sequence ID" value="KKN82976.1"/>
    <property type="molecule type" value="Genomic_DNA"/>
</dbReference>
<evidence type="ECO:0000313" key="2">
    <source>
        <dbReference type="EMBL" id="KKN82976.1"/>
    </source>
</evidence>
<protein>
    <recommendedName>
        <fullName evidence="1">N-acetyltransferase domain-containing protein</fullName>
    </recommendedName>
</protein>
<dbReference type="AlphaFoldDB" id="A0A0F9WB46"/>
<dbReference type="SUPFAM" id="SSF55729">
    <property type="entry name" value="Acyl-CoA N-acyltransferases (Nat)"/>
    <property type="match status" value="1"/>
</dbReference>
<sequence>MSPKADVIVRDATEADLDRVAELWAEMIELHHGLDERFWRRKPNGDEIFRQWMAEAVGDEKCVLVVAEVDGAVAGFVHGSLVDAPPAVEDKISGNITDVSVGFDYRGKGIGKKLMAAALEWFAAHEAEDITLLAAVKNDCAVSFYEALGFEPHTITMWKSL</sequence>
<dbReference type="Gene3D" id="3.40.630.30">
    <property type="match status" value="1"/>
</dbReference>
<reference evidence="2" key="1">
    <citation type="journal article" date="2015" name="Nature">
        <title>Complex archaea that bridge the gap between prokaryotes and eukaryotes.</title>
        <authorList>
            <person name="Spang A."/>
            <person name="Saw J.H."/>
            <person name="Jorgensen S.L."/>
            <person name="Zaremba-Niedzwiedzka K."/>
            <person name="Martijn J."/>
            <person name="Lind A.E."/>
            <person name="van Eijk R."/>
            <person name="Schleper C."/>
            <person name="Guy L."/>
            <person name="Ettema T.J."/>
        </authorList>
    </citation>
    <scope>NUCLEOTIDE SEQUENCE</scope>
</reference>
<dbReference type="GO" id="GO:0016747">
    <property type="term" value="F:acyltransferase activity, transferring groups other than amino-acyl groups"/>
    <property type="evidence" value="ECO:0007669"/>
    <property type="project" value="InterPro"/>
</dbReference>
<dbReference type="PANTHER" id="PTHR43072">
    <property type="entry name" value="N-ACETYLTRANSFERASE"/>
    <property type="match status" value="1"/>
</dbReference>
<comment type="caution">
    <text evidence="2">The sequence shown here is derived from an EMBL/GenBank/DDBJ whole genome shotgun (WGS) entry which is preliminary data.</text>
</comment>
<evidence type="ECO:0000259" key="1">
    <source>
        <dbReference type="PROSITE" id="PS51186"/>
    </source>
</evidence>
<organism evidence="2">
    <name type="scientific">marine sediment metagenome</name>
    <dbReference type="NCBI Taxonomy" id="412755"/>
    <lineage>
        <taxon>unclassified sequences</taxon>
        <taxon>metagenomes</taxon>
        <taxon>ecological metagenomes</taxon>
    </lineage>
</organism>
<dbReference type="CDD" id="cd04301">
    <property type="entry name" value="NAT_SF"/>
    <property type="match status" value="1"/>
</dbReference>
<dbReference type="Pfam" id="PF00583">
    <property type="entry name" value="Acetyltransf_1"/>
    <property type="match status" value="1"/>
</dbReference>